<dbReference type="EMBL" id="CAEZXA010000028">
    <property type="protein sequence ID" value="CAB4670459.1"/>
    <property type="molecule type" value="Genomic_DNA"/>
</dbReference>
<evidence type="ECO:0000313" key="3">
    <source>
        <dbReference type="EMBL" id="CAB4755872.1"/>
    </source>
</evidence>
<dbReference type="EMBL" id="CAEZZL010000013">
    <property type="protein sequence ID" value="CAB4755872.1"/>
    <property type="molecule type" value="Genomic_DNA"/>
</dbReference>
<dbReference type="EMBL" id="CAFBQH010000021">
    <property type="protein sequence ID" value="CAB5047127.1"/>
    <property type="molecule type" value="Genomic_DNA"/>
</dbReference>
<organism evidence="1">
    <name type="scientific">freshwater metagenome</name>
    <dbReference type="NCBI Taxonomy" id="449393"/>
    <lineage>
        <taxon>unclassified sequences</taxon>
        <taxon>metagenomes</taxon>
        <taxon>ecological metagenomes</taxon>
    </lineage>
</organism>
<dbReference type="AlphaFoldDB" id="A0A6J6AH63"/>
<proteinExistence type="predicted"/>
<evidence type="ECO:0000313" key="4">
    <source>
        <dbReference type="EMBL" id="CAB5047127.1"/>
    </source>
</evidence>
<accession>A0A6J6AH63</accession>
<sequence>MSTVILPEAEACATGFLHSGHSPSVDNDDGAKYFAHGSHHGILSHPFYVLEASEVLNQTQKLHE</sequence>
<evidence type="ECO:0000313" key="1">
    <source>
        <dbReference type="EMBL" id="CAB4367858.1"/>
    </source>
</evidence>
<dbReference type="EMBL" id="CAETWZ010000049">
    <property type="protein sequence ID" value="CAB4367858.1"/>
    <property type="molecule type" value="Genomic_DNA"/>
</dbReference>
<gene>
    <name evidence="2" type="ORF">UFOPK2334_00493</name>
    <name evidence="3" type="ORF">UFOPK2870_00324</name>
    <name evidence="1" type="ORF">UFOPK4179_00649</name>
    <name evidence="4" type="ORF">UFOPK4293_00490</name>
</gene>
<protein>
    <submittedName>
        <fullName evidence="1">Unannotated protein</fullName>
    </submittedName>
</protein>
<name>A0A6J6AH63_9ZZZZ</name>
<evidence type="ECO:0000313" key="2">
    <source>
        <dbReference type="EMBL" id="CAB4670459.1"/>
    </source>
</evidence>
<reference evidence="1" key="1">
    <citation type="submission" date="2020-05" db="EMBL/GenBank/DDBJ databases">
        <authorList>
            <person name="Chiriac C."/>
            <person name="Salcher M."/>
            <person name="Ghai R."/>
            <person name="Kavagutti S V."/>
        </authorList>
    </citation>
    <scope>NUCLEOTIDE SEQUENCE</scope>
</reference>